<evidence type="ECO:0000313" key="10">
    <source>
        <dbReference type="EMBL" id="SHN69462.1"/>
    </source>
</evidence>
<evidence type="ECO:0000256" key="4">
    <source>
        <dbReference type="ARBA" id="ARBA00022691"/>
    </source>
</evidence>
<keyword evidence="11" id="KW-1185">Reference proteome</keyword>
<keyword evidence="2" id="KW-0004">4Fe-4S</keyword>
<dbReference type="SFLD" id="SFLDS00029">
    <property type="entry name" value="Radical_SAM"/>
    <property type="match status" value="1"/>
</dbReference>
<organism evidence="10 11">
    <name type="scientific">Desulfovibrio litoralis DSM 11393</name>
    <dbReference type="NCBI Taxonomy" id="1121455"/>
    <lineage>
        <taxon>Bacteria</taxon>
        <taxon>Pseudomonadati</taxon>
        <taxon>Thermodesulfobacteriota</taxon>
        <taxon>Desulfovibrionia</taxon>
        <taxon>Desulfovibrionales</taxon>
        <taxon>Desulfovibrionaceae</taxon>
        <taxon>Desulfovibrio</taxon>
    </lineage>
</organism>
<dbReference type="InterPro" id="IPR007197">
    <property type="entry name" value="rSAM"/>
</dbReference>
<dbReference type="OrthoDB" id="9805215at2"/>
<keyword evidence="3 10" id="KW-0808">Transferase</keyword>
<dbReference type="InterPro" id="IPR006638">
    <property type="entry name" value="Elp3/MiaA/NifB-like_rSAM"/>
</dbReference>
<dbReference type="Proteomes" id="UP000186469">
    <property type="component" value="Unassembled WGS sequence"/>
</dbReference>
<dbReference type="InterPro" id="IPR023404">
    <property type="entry name" value="rSAM_horseshoe"/>
</dbReference>
<dbReference type="STRING" id="1121455.SAMN02745728_01952"/>
<dbReference type="PROSITE" id="PS51449">
    <property type="entry name" value="MTTASE_N"/>
    <property type="match status" value="1"/>
</dbReference>
<dbReference type="SMART" id="SM00729">
    <property type="entry name" value="Elp3"/>
    <property type="match status" value="1"/>
</dbReference>
<dbReference type="Pfam" id="PF04055">
    <property type="entry name" value="Radical_SAM"/>
    <property type="match status" value="1"/>
</dbReference>
<dbReference type="PROSITE" id="PS51918">
    <property type="entry name" value="RADICAL_SAM"/>
    <property type="match status" value="1"/>
</dbReference>
<evidence type="ECO:0000313" key="11">
    <source>
        <dbReference type="Proteomes" id="UP000186469"/>
    </source>
</evidence>
<keyword evidence="5" id="KW-0479">Metal-binding</keyword>
<evidence type="ECO:0000256" key="1">
    <source>
        <dbReference type="ARBA" id="ARBA00001966"/>
    </source>
</evidence>
<comment type="cofactor">
    <cofactor evidence="1">
        <name>[4Fe-4S] cluster</name>
        <dbReference type="ChEBI" id="CHEBI:49883"/>
    </cofactor>
</comment>
<evidence type="ECO:0000256" key="7">
    <source>
        <dbReference type="ARBA" id="ARBA00023014"/>
    </source>
</evidence>
<gene>
    <name evidence="10" type="ORF">SAMN02745728_01952</name>
</gene>
<feature type="domain" description="Radical SAM core" evidence="9">
    <location>
        <begin position="169"/>
        <end position="402"/>
    </location>
</feature>
<dbReference type="Gene3D" id="3.80.30.20">
    <property type="entry name" value="tm_1862 like domain"/>
    <property type="match status" value="1"/>
</dbReference>
<dbReference type="PANTHER" id="PTHR11918">
    <property type="entry name" value="RADICAL SAM PROTEINS"/>
    <property type="match status" value="1"/>
</dbReference>
<dbReference type="GO" id="GO:0046872">
    <property type="term" value="F:metal ion binding"/>
    <property type="evidence" value="ECO:0007669"/>
    <property type="project" value="UniProtKB-KW"/>
</dbReference>
<sequence>MNKPVLKHTFALITHGCRVNQYESEAIIEAWLKAGWSQVEPDVAELIVLTSCAVTARAVSSARRACLALHQANPQAKMIFTGCAATLEEFMILSGDNINQDKKIEQPLLKTKLHASLRPEEKDLLLKLPELDFNLLEAQKTRRELFESQNKNALGQRVDLPFPAFKMHTRQRSRATIKIQDGCSHGCAYCIVPFTRGVSRSREFDDIINEAKALVNGGLSEIVLSGINLRQFKPSLWQLIPQLEQALVEFKPEKTLRIRLSSLDPAQLTTEALDCIANSRILVPHLHLSLQSGSAETLVRMKRGHYQPEQINDFIEKVSQIWSVFGLGADILVGFPAETEREWLENMCFIDKLPLSYAHVFPYSKRPGTLAATYPNQLKKDLIKERAKQMRDLIELKKQSFLKRLFDLKIAQALVFELNSSQLDKRNGKKGVSQFFVDCFWESSKQEQMAFEKTFGIANIIQTEIMRINDEVLIVKPLD</sequence>
<evidence type="ECO:0000256" key="2">
    <source>
        <dbReference type="ARBA" id="ARBA00022485"/>
    </source>
</evidence>
<dbReference type="InterPro" id="IPR020612">
    <property type="entry name" value="Methylthiotransferase_CS"/>
</dbReference>
<evidence type="ECO:0000256" key="5">
    <source>
        <dbReference type="ARBA" id="ARBA00022723"/>
    </source>
</evidence>
<dbReference type="Pfam" id="PF00919">
    <property type="entry name" value="UPF0004"/>
    <property type="match status" value="1"/>
</dbReference>
<accession>A0A1M7TFB9</accession>
<dbReference type="GO" id="GO:0035598">
    <property type="term" value="F:tRNA (N(6)-L-threonylcarbamoyladenosine(37)-C(2))-methylthiotransferase activity"/>
    <property type="evidence" value="ECO:0007669"/>
    <property type="project" value="TreeGrafter"/>
</dbReference>
<proteinExistence type="predicted"/>
<evidence type="ECO:0000259" key="8">
    <source>
        <dbReference type="PROSITE" id="PS51449"/>
    </source>
</evidence>
<evidence type="ECO:0000256" key="6">
    <source>
        <dbReference type="ARBA" id="ARBA00023004"/>
    </source>
</evidence>
<keyword evidence="7" id="KW-0411">Iron-sulfur</keyword>
<protein>
    <submittedName>
        <fullName evidence="10">Radical SAM methylthiotransferase, MiaB/RimO family</fullName>
    </submittedName>
</protein>
<reference evidence="10 11" key="1">
    <citation type="submission" date="2016-12" db="EMBL/GenBank/DDBJ databases">
        <authorList>
            <person name="Song W.-J."/>
            <person name="Kurnit D.M."/>
        </authorList>
    </citation>
    <scope>NUCLEOTIDE SEQUENCE [LARGE SCALE GENOMIC DNA]</scope>
    <source>
        <strain evidence="10 11">DSM 11393</strain>
    </source>
</reference>
<dbReference type="PANTHER" id="PTHR11918:SF45">
    <property type="entry name" value="THREONYLCARBAMOYLADENOSINE TRNA METHYLTHIOTRANSFERASE"/>
    <property type="match status" value="1"/>
</dbReference>
<evidence type="ECO:0000256" key="3">
    <source>
        <dbReference type="ARBA" id="ARBA00022679"/>
    </source>
</evidence>
<dbReference type="RefSeq" id="WP_072697636.1">
    <property type="nucleotide sequence ID" value="NZ_FRDI01000011.1"/>
</dbReference>
<dbReference type="InterPro" id="IPR038135">
    <property type="entry name" value="Methylthiotransferase_N_sf"/>
</dbReference>
<dbReference type="InterPro" id="IPR058240">
    <property type="entry name" value="rSAM_sf"/>
</dbReference>
<dbReference type="AlphaFoldDB" id="A0A1M7TFB9"/>
<dbReference type="CDD" id="cd01335">
    <property type="entry name" value="Radical_SAM"/>
    <property type="match status" value="1"/>
</dbReference>
<dbReference type="EMBL" id="FRDI01000011">
    <property type="protein sequence ID" value="SHN69462.1"/>
    <property type="molecule type" value="Genomic_DNA"/>
</dbReference>
<dbReference type="GO" id="GO:0051539">
    <property type="term" value="F:4 iron, 4 sulfur cluster binding"/>
    <property type="evidence" value="ECO:0007669"/>
    <property type="project" value="UniProtKB-KW"/>
</dbReference>
<dbReference type="InterPro" id="IPR013848">
    <property type="entry name" value="Methylthiotransferase_N"/>
</dbReference>
<dbReference type="PROSITE" id="PS01278">
    <property type="entry name" value="MTTASE_RADICAL"/>
    <property type="match status" value="1"/>
</dbReference>
<dbReference type="SUPFAM" id="SSF102114">
    <property type="entry name" value="Radical SAM enzymes"/>
    <property type="match status" value="1"/>
</dbReference>
<evidence type="ECO:0000259" key="9">
    <source>
        <dbReference type="PROSITE" id="PS51918"/>
    </source>
</evidence>
<keyword evidence="6" id="KW-0408">Iron</keyword>
<keyword evidence="4" id="KW-0949">S-adenosyl-L-methionine</keyword>
<dbReference type="Gene3D" id="3.40.50.12160">
    <property type="entry name" value="Methylthiotransferase, N-terminal domain"/>
    <property type="match status" value="1"/>
</dbReference>
<dbReference type="SFLD" id="SFLDG01082">
    <property type="entry name" value="B12-binding_domain_containing"/>
    <property type="match status" value="1"/>
</dbReference>
<name>A0A1M7TFB9_9BACT</name>
<feature type="domain" description="MTTase N-terminal" evidence="8">
    <location>
        <begin position="8"/>
        <end position="110"/>
    </location>
</feature>